<gene>
    <name evidence="2" type="ORF">METZ01_LOCUS84375</name>
</gene>
<organism evidence="2">
    <name type="scientific">marine metagenome</name>
    <dbReference type="NCBI Taxonomy" id="408172"/>
    <lineage>
        <taxon>unclassified sequences</taxon>
        <taxon>metagenomes</taxon>
        <taxon>ecological metagenomes</taxon>
    </lineage>
</organism>
<accession>A0A381UUU5</accession>
<reference evidence="2" key="1">
    <citation type="submission" date="2018-05" db="EMBL/GenBank/DDBJ databases">
        <authorList>
            <person name="Lanie J.A."/>
            <person name="Ng W.-L."/>
            <person name="Kazmierczak K.M."/>
            <person name="Andrzejewski T.M."/>
            <person name="Davidsen T.M."/>
            <person name="Wayne K.J."/>
            <person name="Tettelin H."/>
            <person name="Glass J.I."/>
            <person name="Rusch D."/>
            <person name="Podicherti R."/>
            <person name="Tsui H.-C.T."/>
            <person name="Winkler M.E."/>
        </authorList>
    </citation>
    <scope>NUCLEOTIDE SEQUENCE</scope>
</reference>
<name>A0A381UUU5_9ZZZZ</name>
<dbReference type="AlphaFoldDB" id="A0A381UUU5"/>
<evidence type="ECO:0000256" key="1">
    <source>
        <dbReference type="SAM" id="MobiDB-lite"/>
    </source>
</evidence>
<evidence type="ECO:0000313" key="2">
    <source>
        <dbReference type="EMBL" id="SVA31521.1"/>
    </source>
</evidence>
<protein>
    <recommendedName>
        <fullName evidence="3">2-nitropropane dioxygenase</fullName>
    </recommendedName>
</protein>
<dbReference type="EMBL" id="UINC01007119">
    <property type="protein sequence ID" value="SVA31521.1"/>
    <property type="molecule type" value="Genomic_DNA"/>
</dbReference>
<feature type="region of interest" description="Disordered" evidence="1">
    <location>
        <begin position="77"/>
        <end position="100"/>
    </location>
</feature>
<proteinExistence type="predicted"/>
<sequence length="100" mass="11620">MPNLSSEFEVVCPCCGAVQTVDARLKRIVSHQEPEREDKPELDRAQQILAEERARREALFQQSVTDERHRGDALSKRFEEALEQAQKEPVTRPEREFDLD</sequence>
<evidence type="ECO:0008006" key="3">
    <source>
        <dbReference type="Google" id="ProtNLM"/>
    </source>
</evidence>